<name>A0A806JZ80_9BACT</name>
<evidence type="ECO:0000313" key="1">
    <source>
        <dbReference type="EMBL" id="AGS52002.1"/>
    </source>
</evidence>
<dbReference type="NCBIfam" id="TIGR01460">
    <property type="entry name" value="HAD-SF-IIA"/>
    <property type="match status" value="1"/>
</dbReference>
<sequence>MRRLNEIRLFLLDMDGTVYIGDRLFSCTLPLLQRLDANGVGRLFLTNNSSKDKADYIAKLNRLGVAASERHILTSGDAAIDYLKEKLPGAAVYLVGTASLQRAFEAAGIALTDCERCDAAVVGFDTELTYNKLEGLYRAVASGRRYICTHPDMLCPAENGFIPDIGATIAYIEALTSRRPDVVIGKPERYMIDAAAKRFCVGVDEIAVVGDRLYTDMELARRAGATSVLVLSGETTKEQALLAAEQPDYIFDDLSGITDLL</sequence>
<dbReference type="PANTHER" id="PTHR19288:SF46">
    <property type="entry name" value="HALOACID DEHALOGENASE-LIKE HYDROLASE DOMAIN-CONTAINING PROTEIN 2"/>
    <property type="match status" value="1"/>
</dbReference>
<dbReference type="InterPro" id="IPR036412">
    <property type="entry name" value="HAD-like_sf"/>
</dbReference>
<dbReference type="Pfam" id="PF13242">
    <property type="entry name" value="Hydrolase_like"/>
    <property type="match status" value="1"/>
</dbReference>
<dbReference type="EMBL" id="JQ844179">
    <property type="protein sequence ID" value="AGS52002.1"/>
    <property type="molecule type" value="Genomic_DNA"/>
</dbReference>
<dbReference type="SUPFAM" id="SSF56784">
    <property type="entry name" value="HAD-like"/>
    <property type="match status" value="1"/>
</dbReference>
<dbReference type="AlphaFoldDB" id="A0A806JZ80"/>
<dbReference type="Gene3D" id="3.40.50.1000">
    <property type="entry name" value="HAD superfamily/HAD-like"/>
    <property type="match status" value="2"/>
</dbReference>
<dbReference type="GO" id="GO:0005737">
    <property type="term" value="C:cytoplasm"/>
    <property type="evidence" value="ECO:0007669"/>
    <property type="project" value="TreeGrafter"/>
</dbReference>
<reference evidence="1" key="1">
    <citation type="submission" date="2012-03" db="EMBL/GenBank/DDBJ databases">
        <title>Functional metagenomics reveals considerable lignocellulase gene clusters in the gut microbiome of a wood-feeding higher termite.</title>
        <authorList>
            <person name="Liu N."/>
        </authorList>
    </citation>
    <scope>NUCLEOTIDE SEQUENCE</scope>
</reference>
<proteinExistence type="predicted"/>
<organism evidence="1">
    <name type="scientific">uncultured bacterium contig00006</name>
    <dbReference type="NCBI Taxonomy" id="1181498"/>
    <lineage>
        <taxon>Bacteria</taxon>
        <taxon>environmental samples</taxon>
    </lineage>
</organism>
<dbReference type="InterPro" id="IPR006357">
    <property type="entry name" value="HAD-SF_hydro_IIA"/>
</dbReference>
<accession>A0A806JZ80</accession>
<dbReference type="PANTHER" id="PTHR19288">
    <property type="entry name" value="4-NITROPHENYLPHOSPHATASE-RELATED"/>
    <property type="match status" value="1"/>
</dbReference>
<dbReference type="Pfam" id="PF13344">
    <property type="entry name" value="Hydrolase_6"/>
    <property type="match status" value="1"/>
</dbReference>
<protein>
    <submittedName>
        <fullName evidence="1">Putative NagD-like phosphatase</fullName>
    </submittedName>
</protein>
<dbReference type="GO" id="GO:0016791">
    <property type="term" value="F:phosphatase activity"/>
    <property type="evidence" value="ECO:0007669"/>
    <property type="project" value="TreeGrafter"/>
</dbReference>
<dbReference type="InterPro" id="IPR023214">
    <property type="entry name" value="HAD_sf"/>
</dbReference>